<dbReference type="InterPro" id="IPR004443">
    <property type="entry name" value="YjeF_N_dom"/>
</dbReference>
<comment type="similarity">
    <text evidence="3 19">In the N-terminal section; belongs to the NnrE/AIBP family.</text>
</comment>
<keyword evidence="22" id="KW-0418">Kinase</keyword>
<dbReference type="SUPFAM" id="SSF53613">
    <property type="entry name" value="Ribokinase-like"/>
    <property type="match status" value="1"/>
</dbReference>
<dbReference type="NCBIfam" id="TIGR00197">
    <property type="entry name" value="yjeF_nterm"/>
    <property type="match status" value="1"/>
</dbReference>
<evidence type="ECO:0000256" key="16">
    <source>
        <dbReference type="ARBA" id="ARBA00049209"/>
    </source>
</evidence>
<dbReference type="GO" id="GO:0005524">
    <property type="term" value="F:ATP binding"/>
    <property type="evidence" value="ECO:0007669"/>
    <property type="project" value="UniProtKB-UniRule"/>
</dbReference>
<comment type="function">
    <text evidence="17">Catalyzes the dehydration of the S-form of NAD(P)HX at the expense of ADP, which is converted to AMP. Together with NAD(P)HX epimerase, which catalyzes the epimerization of the S- and R-forms, the enzyme allows the repair of both epimers of NAD(P)HX, a damaged form of NAD(P)H that is a result of enzymatic or heat-dependent hydration.</text>
</comment>
<dbReference type="PANTHER" id="PTHR12592">
    <property type="entry name" value="ATP-DEPENDENT (S)-NAD(P)H-HYDRATE DEHYDRATASE FAMILY MEMBER"/>
    <property type="match status" value="1"/>
</dbReference>
<comment type="similarity">
    <text evidence="18">Belongs to the NnrE/AIBP family.</text>
</comment>
<name>A0A0F3GQ42_9BACT</name>
<dbReference type="SUPFAM" id="SSF64153">
    <property type="entry name" value="YjeF N-terminal domain-like"/>
    <property type="match status" value="1"/>
</dbReference>
<dbReference type="PROSITE" id="PS51385">
    <property type="entry name" value="YJEF_N"/>
    <property type="match status" value="1"/>
</dbReference>
<dbReference type="EC" id="5.1.99.6" evidence="19"/>
<comment type="similarity">
    <text evidence="4 19">In the C-terminal section; belongs to the NnrD/CARKD family.</text>
</comment>
<dbReference type="PIRSF" id="PIRSF017184">
    <property type="entry name" value="Nnr"/>
    <property type="match status" value="1"/>
</dbReference>
<evidence type="ECO:0000256" key="8">
    <source>
        <dbReference type="ARBA" id="ARBA00022857"/>
    </source>
</evidence>
<evidence type="ECO:0000256" key="12">
    <source>
        <dbReference type="ARBA" id="ARBA00023239"/>
    </source>
</evidence>
<dbReference type="InterPro" id="IPR030677">
    <property type="entry name" value="Nnr"/>
</dbReference>
<feature type="binding site" evidence="17">
    <location>
        <position position="458"/>
    </location>
    <ligand>
        <name>AMP</name>
        <dbReference type="ChEBI" id="CHEBI:456215"/>
    </ligand>
</feature>
<dbReference type="InterPro" id="IPR036652">
    <property type="entry name" value="YjeF_N_dom_sf"/>
</dbReference>
<keyword evidence="10 17" id="KW-0520">NAD</keyword>
<feature type="binding site" evidence="18">
    <location>
        <begin position="126"/>
        <end position="132"/>
    </location>
    <ligand>
        <name>(6S)-NADPHX</name>
        <dbReference type="ChEBI" id="CHEBI:64076"/>
    </ligand>
</feature>
<evidence type="ECO:0000256" key="13">
    <source>
        <dbReference type="ARBA" id="ARBA00023268"/>
    </source>
</evidence>
<comment type="catalytic activity">
    <reaction evidence="15 17 19">
        <text>(6S)-NADHX + ADP = AMP + phosphate + NADH + H(+)</text>
        <dbReference type="Rhea" id="RHEA:32223"/>
        <dbReference type="ChEBI" id="CHEBI:15378"/>
        <dbReference type="ChEBI" id="CHEBI:43474"/>
        <dbReference type="ChEBI" id="CHEBI:57945"/>
        <dbReference type="ChEBI" id="CHEBI:64074"/>
        <dbReference type="ChEBI" id="CHEBI:456215"/>
        <dbReference type="ChEBI" id="CHEBI:456216"/>
        <dbReference type="EC" id="4.2.1.136"/>
    </reaction>
</comment>
<comment type="cofactor">
    <cofactor evidence="17">
        <name>Mg(2+)</name>
        <dbReference type="ChEBI" id="CHEBI:18420"/>
    </cofactor>
</comment>
<comment type="catalytic activity">
    <reaction evidence="16 17 19">
        <text>(6S)-NADPHX + ADP = AMP + phosphate + NADPH + H(+)</text>
        <dbReference type="Rhea" id="RHEA:32235"/>
        <dbReference type="ChEBI" id="CHEBI:15378"/>
        <dbReference type="ChEBI" id="CHEBI:43474"/>
        <dbReference type="ChEBI" id="CHEBI:57783"/>
        <dbReference type="ChEBI" id="CHEBI:64076"/>
        <dbReference type="ChEBI" id="CHEBI:456215"/>
        <dbReference type="ChEBI" id="CHEBI:456216"/>
        <dbReference type="EC" id="4.2.1.136"/>
    </reaction>
</comment>
<dbReference type="InterPro" id="IPR000631">
    <property type="entry name" value="CARKD"/>
</dbReference>
<evidence type="ECO:0000256" key="15">
    <source>
        <dbReference type="ARBA" id="ARBA00048238"/>
    </source>
</evidence>
<dbReference type="InterPro" id="IPR017953">
    <property type="entry name" value="Carbohydrate_kinase_pred_CS"/>
</dbReference>
<dbReference type="InterPro" id="IPR029056">
    <property type="entry name" value="Ribokinase-like"/>
</dbReference>
<dbReference type="NCBIfam" id="TIGR00196">
    <property type="entry name" value="yjeF_cterm"/>
    <property type="match status" value="1"/>
</dbReference>
<accession>A0A0F3GQ42</accession>
<feature type="domain" description="YjeF C-terminal" evidence="20">
    <location>
        <begin position="222"/>
        <end position="518"/>
    </location>
</feature>
<dbReference type="PROSITE" id="PS51383">
    <property type="entry name" value="YJEF_C_3"/>
    <property type="match status" value="1"/>
</dbReference>
<organism evidence="22 23">
    <name type="scientific">Candidatus Magnetobacterium bavaricum</name>
    <dbReference type="NCBI Taxonomy" id="29290"/>
    <lineage>
        <taxon>Bacteria</taxon>
        <taxon>Pseudomonadati</taxon>
        <taxon>Nitrospirota</taxon>
        <taxon>Thermodesulfovibrionia</taxon>
        <taxon>Thermodesulfovibrionales</taxon>
        <taxon>Candidatus Magnetobacteriaceae</taxon>
        <taxon>Candidatus Magnetobacterium</taxon>
    </lineage>
</organism>
<evidence type="ECO:0000259" key="21">
    <source>
        <dbReference type="PROSITE" id="PS51385"/>
    </source>
</evidence>
<dbReference type="EMBL" id="LACI01001678">
    <property type="protein sequence ID" value="KJU83932.1"/>
    <property type="molecule type" value="Genomic_DNA"/>
</dbReference>
<dbReference type="AlphaFoldDB" id="A0A0F3GQ42"/>
<keyword evidence="11 18" id="KW-0413">Isomerase</keyword>
<feature type="binding site" evidence="18">
    <location>
        <begin position="56"/>
        <end position="60"/>
    </location>
    <ligand>
        <name>(6S)-NADPHX</name>
        <dbReference type="ChEBI" id="CHEBI:64076"/>
    </ligand>
</feature>
<comment type="subunit">
    <text evidence="17">Homotetramer.</text>
</comment>
<keyword evidence="13" id="KW-0511">Multifunctional enzyme</keyword>
<feature type="binding site" evidence="17">
    <location>
        <position position="329"/>
    </location>
    <ligand>
        <name>(6S)-NADPHX</name>
        <dbReference type="ChEBI" id="CHEBI:64076"/>
    </ligand>
</feature>
<evidence type="ECO:0000313" key="23">
    <source>
        <dbReference type="Proteomes" id="UP000033423"/>
    </source>
</evidence>
<evidence type="ECO:0000256" key="10">
    <source>
        <dbReference type="ARBA" id="ARBA00023027"/>
    </source>
</evidence>
<dbReference type="GO" id="GO:0046872">
    <property type="term" value="F:metal ion binding"/>
    <property type="evidence" value="ECO:0007669"/>
    <property type="project" value="UniProtKB-UniRule"/>
</dbReference>
<keyword evidence="22" id="KW-0808">Transferase</keyword>
<comment type="function">
    <text evidence="14 19">Bifunctional enzyme that catalyzes the epimerization of the S- and R-forms of NAD(P)HX and the dehydration of the S-form of NAD(P)HX at the expense of ADP, which is converted to AMP. This allows the repair of both epimers of NAD(P)HX, a damaged form of NAD(P)H that is a result of enzymatic or heat-dependent hydration.</text>
</comment>
<reference evidence="22 23" key="1">
    <citation type="submission" date="2015-02" db="EMBL/GenBank/DDBJ databases">
        <title>Single-cell genomics of uncultivated deep-branching MTB reveals a conserved set of magnetosome genes.</title>
        <authorList>
            <person name="Kolinko S."/>
            <person name="Richter M."/>
            <person name="Glockner F.O."/>
            <person name="Brachmann A."/>
            <person name="Schuler D."/>
        </authorList>
    </citation>
    <scope>NUCLEOTIDE SEQUENCE [LARGE SCALE GENOMIC DNA]</scope>
    <source>
        <strain evidence="22">TM-1</strain>
    </source>
</reference>
<dbReference type="CDD" id="cd01171">
    <property type="entry name" value="YXKO-related"/>
    <property type="match status" value="1"/>
</dbReference>
<dbReference type="Gene3D" id="3.40.1190.20">
    <property type="match status" value="1"/>
</dbReference>
<evidence type="ECO:0000256" key="11">
    <source>
        <dbReference type="ARBA" id="ARBA00023235"/>
    </source>
</evidence>
<feature type="binding site" evidence="17">
    <location>
        <position position="385"/>
    </location>
    <ligand>
        <name>(6S)-NADPHX</name>
        <dbReference type="ChEBI" id="CHEBI:64076"/>
    </ligand>
</feature>
<feature type="binding site" evidence="18">
    <location>
        <position position="155"/>
    </location>
    <ligand>
        <name>(6S)-NADPHX</name>
        <dbReference type="ChEBI" id="CHEBI:64076"/>
    </ligand>
</feature>
<evidence type="ECO:0000256" key="5">
    <source>
        <dbReference type="ARBA" id="ARBA00022723"/>
    </source>
</evidence>
<comment type="caution">
    <text evidence="22">The sequence shown here is derived from an EMBL/GenBank/DDBJ whole genome shotgun (WGS) entry which is preliminary data.</text>
</comment>
<protein>
    <recommendedName>
        <fullName evidence="19">Bifunctional NAD(P)H-hydrate repair enzyme</fullName>
    </recommendedName>
    <alternativeName>
        <fullName evidence="19">Nicotinamide nucleotide repair protein</fullName>
    </alternativeName>
    <domain>
        <recommendedName>
            <fullName evidence="19">ADP-dependent (S)-NAD(P)H-hydrate dehydratase</fullName>
            <ecNumber evidence="19">4.2.1.136</ecNumber>
        </recommendedName>
        <alternativeName>
            <fullName evidence="19">ADP-dependent NAD(P)HX dehydratase</fullName>
        </alternativeName>
    </domain>
    <domain>
        <recommendedName>
            <fullName evidence="19">NAD(P)H-hydrate epimerase</fullName>
            <ecNumber evidence="19">5.1.99.6</ecNumber>
        </recommendedName>
    </domain>
</protein>
<feature type="binding site" evidence="17">
    <location>
        <begin position="429"/>
        <end position="433"/>
    </location>
    <ligand>
        <name>AMP</name>
        <dbReference type="ChEBI" id="CHEBI:456215"/>
    </ligand>
</feature>
<evidence type="ECO:0000256" key="4">
    <source>
        <dbReference type="ARBA" id="ARBA00009524"/>
    </source>
</evidence>
<dbReference type="Pfam" id="PF01256">
    <property type="entry name" value="Carb_kinase"/>
    <property type="match status" value="1"/>
</dbReference>
<keyword evidence="12 17" id="KW-0456">Lyase</keyword>
<dbReference type="GO" id="GO:0052855">
    <property type="term" value="F:ADP-dependent NAD(P)H-hydrate dehydratase activity"/>
    <property type="evidence" value="ECO:0007669"/>
    <property type="project" value="UniProtKB-UniRule"/>
</dbReference>
<dbReference type="GO" id="GO:0016301">
    <property type="term" value="F:kinase activity"/>
    <property type="evidence" value="ECO:0007669"/>
    <property type="project" value="UniProtKB-KW"/>
</dbReference>
<feature type="binding site" evidence="17">
    <location>
        <position position="257"/>
    </location>
    <ligand>
        <name>(6S)-NADPHX</name>
        <dbReference type="ChEBI" id="CHEBI:64076"/>
    </ligand>
</feature>
<dbReference type="PANTHER" id="PTHR12592:SF0">
    <property type="entry name" value="ATP-DEPENDENT (S)-NAD(P)H-HYDRATE DEHYDRATASE"/>
    <property type="match status" value="1"/>
</dbReference>
<evidence type="ECO:0000256" key="3">
    <source>
        <dbReference type="ARBA" id="ARBA00006001"/>
    </source>
</evidence>
<comment type="catalytic activity">
    <reaction evidence="1 18 19">
        <text>(6R)-NADHX = (6S)-NADHX</text>
        <dbReference type="Rhea" id="RHEA:32215"/>
        <dbReference type="ChEBI" id="CHEBI:64074"/>
        <dbReference type="ChEBI" id="CHEBI:64075"/>
        <dbReference type="EC" id="5.1.99.6"/>
    </reaction>
</comment>
<dbReference type="GO" id="GO:0052856">
    <property type="term" value="F:NAD(P)HX epimerase activity"/>
    <property type="evidence" value="ECO:0007669"/>
    <property type="project" value="UniProtKB-UniRule"/>
</dbReference>
<keyword evidence="6 17" id="KW-0547">Nucleotide-binding</keyword>
<dbReference type="EC" id="4.2.1.136" evidence="19"/>
<feature type="domain" description="YjeF N-terminal" evidence="21">
    <location>
        <begin position="9"/>
        <end position="212"/>
    </location>
</feature>
<keyword evidence="8 17" id="KW-0521">NADP</keyword>
<evidence type="ECO:0000313" key="22">
    <source>
        <dbReference type="EMBL" id="KJU83932.1"/>
    </source>
</evidence>
<evidence type="ECO:0000256" key="17">
    <source>
        <dbReference type="HAMAP-Rule" id="MF_01965"/>
    </source>
</evidence>
<evidence type="ECO:0000256" key="1">
    <source>
        <dbReference type="ARBA" id="ARBA00000013"/>
    </source>
</evidence>
<dbReference type="GO" id="GO:0046496">
    <property type="term" value="P:nicotinamide nucleotide metabolic process"/>
    <property type="evidence" value="ECO:0007669"/>
    <property type="project" value="UniProtKB-UniRule"/>
</dbReference>
<dbReference type="HAMAP" id="MF_01966">
    <property type="entry name" value="NADHX_epimerase"/>
    <property type="match status" value="1"/>
</dbReference>
<feature type="binding site" evidence="18">
    <location>
        <position position="158"/>
    </location>
    <ligand>
        <name>K(+)</name>
        <dbReference type="ChEBI" id="CHEBI:29103"/>
    </ligand>
</feature>
<feature type="binding site" evidence="17">
    <location>
        <position position="459"/>
    </location>
    <ligand>
        <name>(6S)-NADPHX</name>
        <dbReference type="ChEBI" id="CHEBI:64076"/>
    </ligand>
</feature>
<sequence>MKVVTASEMIDIDRETIENIGIPACVLMERAGVAVARHVRERIAPTDVVVICGGGNNGGDGIVTARELFNDGFNVRVFLLTEPGAMSTDGRQQYEIARRLGIDITYRPVLSDSDLNCSLIIDAIMGTGLKNNVKEGIANVINLVNARQQDVFAIDIPSGISADTAAVMGSAVRARWTVTFGLPKRGHVQYPGKGYTGELIVENIGFPNVLLNSEAIKCDLIDKEFMSALVPLRPDNSYKGSFGHVLIVGGSLGKTGAVLMAGRAALRTGSGLVTIGVPETLMDVYQTKVLEEMTLPCASNDKKGFSREALPQILDFLGKKCDCLAIGPGMGVDDDTVEIIRGVIEKSPVPVIIDADGINGLARLSYTERLGILNTSRSPVIITPHAGEMARLLSEGQGDLTSVLANIESDKINSAARFATASTAYVVYKGAPTVTADPEGKTFVNPSGTAAMAKAGSGDVLTGIIASFTGQGLPPLYATLLGVYVHGLAGELAAEKSGLHSTLASEIIDSISQALNMLMEI</sequence>
<evidence type="ECO:0000256" key="9">
    <source>
        <dbReference type="ARBA" id="ARBA00022958"/>
    </source>
</evidence>
<comment type="catalytic activity">
    <reaction evidence="2 18 19">
        <text>(6R)-NADPHX = (6S)-NADPHX</text>
        <dbReference type="Rhea" id="RHEA:32227"/>
        <dbReference type="ChEBI" id="CHEBI:64076"/>
        <dbReference type="ChEBI" id="CHEBI:64077"/>
        <dbReference type="EC" id="5.1.99.6"/>
    </reaction>
</comment>
<keyword evidence="9 18" id="KW-0630">Potassium</keyword>
<keyword evidence="5 18" id="KW-0479">Metal-binding</keyword>
<keyword evidence="7 17" id="KW-0067">ATP-binding</keyword>
<evidence type="ECO:0000256" key="2">
    <source>
        <dbReference type="ARBA" id="ARBA00000909"/>
    </source>
</evidence>
<dbReference type="GO" id="GO:0110051">
    <property type="term" value="P:metabolite repair"/>
    <property type="evidence" value="ECO:0007669"/>
    <property type="project" value="TreeGrafter"/>
</dbReference>
<evidence type="ECO:0000256" key="14">
    <source>
        <dbReference type="ARBA" id="ARBA00025153"/>
    </source>
</evidence>
<dbReference type="Proteomes" id="UP000033423">
    <property type="component" value="Unassembled WGS sequence"/>
</dbReference>
<evidence type="ECO:0000256" key="19">
    <source>
        <dbReference type="PIRNR" id="PIRNR017184"/>
    </source>
</evidence>
<comment type="similarity">
    <text evidence="17">Belongs to the NnrD/CARKD family.</text>
</comment>
<evidence type="ECO:0000259" key="20">
    <source>
        <dbReference type="PROSITE" id="PS51383"/>
    </source>
</evidence>
<feature type="binding site" evidence="18">
    <location>
        <position position="57"/>
    </location>
    <ligand>
        <name>K(+)</name>
        <dbReference type="ChEBI" id="CHEBI:29103"/>
    </ligand>
</feature>
<gene>
    <name evidence="17" type="primary">nnrD</name>
    <name evidence="18" type="synonym">nnrE</name>
    <name evidence="22" type="ORF">MBAV_003870</name>
</gene>
<evidence type="ECO:0000256" key="18">
    <source>
        <dbReference type="HAMAP-Rule" id="MF_01966"/>
    </source>
</evidence>
<feature type="binding site" evidence="18">
    <location>
        <position position="122"/>
    </location>
    <ligand>
        <name>K(+)</name>
        <dbReference type="ChEBI" id="CHEBI:29103"/>
    </ligand>
</feature>
<dbReference type="Gene3D" id="3.40.50.10260">
    <property type="entry name" value="YjeF N-terminal domain"/>
    <property type="match status" value="1"/>
</dbReference>
<comment type="cofactor">
    <cofactor evidence="18 19">
        <name>K(+)</name>
        <dbReference type="ChEBI" id="CHEBI:29103"/>
    </cofactor>
    <text evidence="18 19">Binds 1 potassium ion per subunit.</text>
</comment>
<dbReference type="PROSITE" id="PS01050">
    <property type="entry name" value="YJEF_C_2"/>
    <property type="match status" value="1"/>
</dbReference>
<dbReference type="Pfam" id="PF03853">
    <property type="entry name" value="YjeF_N"/>
    <property type="match status" value="1"/>
</dbReference>
<evidence type="ECO:0000256" key="7">
    <source>
        <dbReference type="ARBA" id="ARBA00022840"/>
    </source>
</evidence>
<evidence type="ECO:0000256" key="6">
    <source>
        <dbReference type="ARBA" id="ARBA00022741"/>
    </source>
</evidence>
<comment type="caution">
    <text evidence="18">Lacks conserved residue(s) required for the propagation of feature annotation.</text>
</comment>
<dbReference type="HAMAP" id="MF_01965">
    <property type="entry name" value="NADHX_dehydratase"/>
    <property type="match status" value="1"/>
</dbReference>
<keyword evidence="23" id="KW-1185">Reference proteome</keyword>
<comment type="function">
    <text evidence="18">Catalyzes the epimerization of the S- and R-forms of NAD(P)HX, a damaged form of NAD(P)H that is a result of enzymatic or heat-dependent hydration. This is a prerequisite for the S-specific NAD(P)H-hydrate dehydratase to allow the repair of both epimers of NAD(P)HX.</text>
</comment>
<dbReference type="PATRIC" id="fig|29290.4.peg.5144"/>
<proteinExistence type="inferred from homology"/>